<organism evidence="2 3">
    <name type="scientific">Lentinus tigrinus ALCF2SS1-6</name>
    <dbReference type="NCBI Taxonomy" id="1328759"/>
    <lineage>
        <taxon>Eukaryota</taxon>
        <taxon>Fungi</taxon>
        <taxon>Dikarya</taxon>
        <taxon>Basidiomycota</taxon>
        <taxon>Agaricomycotina</taxon>
        <taxon>Agaricomycetes</taxon>
        <taxon>Polyporales</taxon>
        <taxon>Polyporaceae</taxon>
        <taxon>Lentinus</taxon>
    </lineage>
</organism>
<reference evidence="2" key="1">
    <citation type="journal article" date="2018" name="Genome Biol. Evol.">
        <title>Genomics and development of Lentinus tigrinus, a white-rot wood-decaying mushroom with dimorphic fruiting bodies.</title>
        <authorList>
            <person name="Wu B."/>
            <person name="Xu Z."/>
            <person name="Knudson A."/>
            <person name="Carlson A."/>
            <person name="Chen N."/>
            <person name="Kovaka S."/>
            <person name="LaButti K."/>
            <person name="Lipzen A."/>
            <person name="Pennachio C."/>
            <person name="Riley R."/>
            <person name="Schakwitz W."/>
            <person name="Umezawa K."/>
            <person name="Ohm R.A."/>
            <person name="Grigoriev I.V."/>
            <person name="Nagy L.G."/>
            <person name="Gibbons J."/>
            <person name="Hibbett D."/>
        </authorList>
    </citation>
    <scope>NUCLEOTIDE SEQUENCE [LARGE SCALE GENOMIC DNA]</scope>
    <source>
        <strain evidence="2">ALCF2SS1-6</strain>
    </source>
</reference>
<dbReference type="EMBL" id="ML122262">
    <property type="protein sequence ID" value="RPD61475.1"/>
    <property type="molecule type" value="Genomic_DNA"/>
</dbReference>
<dbReference type="Gene3D" id="3.40.50.720">
    <property type="entry name" value="NAD(P)-binding Rossmann-like Domain"/>
    <property type="match status" value="1"/>
</dbReference>
<feature type="region of interest" description="Disordered" evidence="1">
    <location>
        <begin position="157"/>
        <end position="203"/>
    </location>
</feature>
<accession>A0A5C2SCD4</accession>
<gene>
    <name evidence="2" type="ORF">L227DRAFT_562944</name>
</gene>
<proteinExistence type="predicted"/>
<dbReference type="STRING" id="1328759.A0A5C2SCD4"/>
<keyword evidence="3" id="KW-1185">Reference proteome</keyword>
<sequence>MFALQPPYWYERGYCRLDRKEPPRERFSIRGTVRSVKKAEALKTFFADHAEFAIVEGIAADGAPDDAAKGKRYRTEAFVGPAVRGTTGILKSVQAHGPSVKCTVTISSVGTVCSYPNGDGKLVRVFTGADRNDEDIVGLEKQGKNADVATKYRSSKVLRGSSTTTEKARAASTGTSSLSARPGSSGLPSVLRPSRSWVSRSGH</sequence>
<dbReference type="Proteomes" id="UP000313359">
    <property type="component" value="Unassembled WGS sequence"/>
</dbReference>
<evidence type="ECO:0000256" key="1">
    <source>
        <dbReference type="SAM" id="MobiDB-lite"/>
    </source>
</evidence>
<protein>
    <submittedName>
        <fullName evidence="2">Uncharacterized protein</fullName>
    </submittedName>
</protein>
<evidence type="ECO:0000313" key="2">
    <source>
        <dbReference type="EMBL" id="RPD61475.1"/>
    </source>
</evidence>
<dbReference type="AlphaFoldDB" id="A0A5C2SCD4"/>
<name>A0A5C2SCD4_9APHY</name>
<evidence type="ECO:0000313" key="3">
    <source>
        <dbReference type="Proteomes" id="UP000313359"/>
    </source>
</evidence>